<evidence type="ECO:0000256" key="2">
    <source>
        <dbReference type="ARBA" id="ARBA00008816"/>
    </source>
</evidence>
<feature type="transmembrane region" description="Helical" evidence="7">
    <location>
        <begin position="251"/>
        <end position="272"/>
    </location>
</feature>
<feature type="transmembrane region" description="Helical" evidence="7">
    <location>
        <begin position="63"/>
        <end position="84"/>
    </location>
</feature>
<dbReference type="AlphaFoldDB" id="A0AAW2Z6Q6"/>
<comment type="subcellular location">
    <subcellularLocation>
        <location evidence="1">Membrane</location>
        <topology evidence="1">Multi-pass membrane protein</topology>
    </subcellularLocation>
</comment>
<dbReference type="PANTHER" id="PTHR10165">
    <property type="entry name" value="LIPID PHOSPHATE PHOSPHATASE"/>
    <property type="match status" value="1"/>
</dbReference>
<dbReference type="Pfam" id="PF01569">
    <property type="entry name" value="PAP2"/>
    <property type="match status" value="1"/>
</dbReference>
<dbReference type="GO" id="GO:0008195">
    <property type="term" value="F:phosphatidate phosphatase activity"/>
    <property type="evidence" value="ECO:0007669"/>
    <property type="project" value="TreeGrafter"/>
</dbReference>
<evidence type="ECO:0000256" key="4">
    <source>
        <dbReference type="ARBA" id="ARBA00022989"/>
    </source>
</evidence>
<evidence type="ECO:0000256" key="7">
    <source>
        <dbReference type="SAM" id="Phobius"/>
    </source>
</evidence>
<dbReference type="Gene3D" id="1.20.144.10">
    <property type="entry name" value="Phosphatidic acid phosphatase type 2/haloperoxidase"/>
    <property type="match status" value="1"/>
</dbReference>
<sequence length="323" mass="37117">MSEDSESGEYTPLVSKERTQTKEVSSLPGKVEPNDNRGKRFWFHDIPRPMFVRSKREMIAHYIQDYAAIFIGFIVYLAGVGLPYNEQFFSLNDPNFDRPVTDQVVPNKYAPFVFFFIPMLFLIVFHVSFVRHKIDFHHMLLGFFMANLISGIPTTTLWFMVGGLRPDFLADDCSPDMNKIMHWTGIRQKLYNDIVYFRPTEICMKKVIEFSFTNTPSFPSGHSSGAFASWLYVAIYVSNKVGAYKLSLGHVYKLLIMFTAIMLAASVGWTRILDHQHTALHITVGTLIGIPGALLGYRIKFCGLFTKDAHIPNYYFWKTVQNK</sequence>
<evidence type="ECO:0000256" key="6">
    <source>
        <dbReference type="SAM" id="MobiDB-lite"/>
    </source>
</evidence>
<dbReference type="InterPro" id="IPR043216">
    <property type="entry name" value="PAP-like"/>
</dbReference>
<dbReference type="InterPro" id="IPR000326">
    <property type="entry name" value="PAP2/HPO"/>
</dbReference>
<feature type="domain" description="Phosphatidic acid phosphatase type 2/haloperoxidase" evidence="8">
    <location>
        <begin position="141"/>
        <end position="297"/>
    </location>
</feature>
<keyword evidence="4 7" id="KW-1133">Transmembrane helix</keyword>
<reference evidence="9 10" key="1">
    <citation type="submission" date="2024-03" db="EMBL/GenBank/DDBJ databases">
        <title>The Acrasis kona genome and developmental transcriptomes reveal deep origins of eukaryotic multicellular pathways.</title>
        <authorList>
            <person name="Sheikh S."/>
            <person name="Fu C.-J."/>
            <person name="Brown M.W."/>
            <person name="Baldauf S.L."/>
        </authorList>
    </citation>
    <scope>NUCLEOTIDE SEQUENCE [LARGE SCALE GENOMIC DNA]</scope>
    <source>
        <strain evidence="9 10">ATCC MYA-3509</strain>
    </source>
</reference>
<evidence type="ECO:0000256" key="3">
    <source>
        <dbReference type="ARBA" id="ARBA00022692"/>
    </source>
</evidence>
<dbReference type="EMBL" id="JAOPGA020001056">
    <property type="protein sequence ID" value="KAL0484613.1"/>
    <property type="molecule type" value="Genomic_DNA"/>
</dbReference>
<accession>A0AAW2Z6Q6</accession>
<feature type="transmembrane region" description="Helical" evidence="7">
    <location>
        <begin position="221"/>
        <end position="239"/>
    </location>
</feature>
<dbReference type="GO" id="GO:0006644">
    <property type="term" value="P:phospholipid metabolic process"/>
    <property type="evidence" value="ECO:0007669"/>
    <property type="project" value="InterPro"/>
</dbReference>
<comment type="similarity">
    <text evidence="2">Belongs to the PA-phosphatase related phosphoesterase family.</text>
</comment>
<feature type="transmembrane region" description="Helical" evidence="7">
    <location>
        <begin position="141"/>
        <end position="161"/>
    </location>
</feature>
<feature type="transmembrane region" description="Helical" evidence="7">
    <location>
        <begin position="109"/>
        <end position="129"/>
    </location>
</feature>
<keyword evidence="10" id="KW-1185">Reference proteome</keyword>
<organism evidence="9 10">
    <name type="scientific">Acrasis kona</name>
    <dbReference type="NCBI Taxonomy" id="1008807"/>
    <lineage>
        <taxon>Eukaryota</taxon>
        <taxon>Discoba</taxon>
        <taxon>Heterolobosea</taxon>
        <taxon>Tetramitia</taxon>
        <taxon>Eutetramitia</taxon>
        <taxon>Acrasidae</taxon>
        <taxon>Acrasis</taxon>
    </lineage>
</organism>
<dbReference type="Proteomes" id="UP001431209">
    <property type="component" value="Unassembled WGS sequence"/>
</dbReference>
<feature type="transmembrane region" description="Helical" evidence="7">
    <location>
        <begin position="278"/>
        <end position="297"/>
    </location>
</feature>
<evidence type="ECO:0000256" key="1">
    <source>
        <dbReference type="ARBA" id="ARBA00004141"/>
    </source>
</evidence>
<evidence type="ECO:0000313" key="9">
    <source>
        <dbReference type="EMBL" id="KAL0484613.1"/>
    </source>
</evidence>
<keyword evidence="5 7" id="KW-0472">Membrane</keyword>
<dbReference type="SUPFAM" id="SSF48317">
    <property type="entry name" value="Acid phosphatase/Vanadium-dependent haloperoxidase"/>
    <property type="match status" value="1"/>
</dbReference>
<evidence type="ECO:0000313" key="10">
    <source>
        <dbReference type="Proteomes" id="UP001431209"/>
    </source>
</evidence>
<dbReference type="GO" id="GO:0016020">
    <property type="term" value="C:membrane"/>
    <property type="evidence" value="ECO:0007669"/>
    <property type="project" value="UniProtKB-SubCell"/>
</dbReference>
<dbReference type="InterPro" id="IPR036938">
    <property type="entry name" value="PAP2/HPO_sf"/>
</dbReference>
<evidence type="ECO:0000259" key="8">
    <source>
        <dbReference type="SMART" id="SM00014"/>
    </source>
</evidence>
<gene>
    <name evidence="9" type="ORF">AKO1_003457</name>
</gene>
<protein>
    <submittedName>
        <fullName evidence="9">Diacylglycerol diphosphate phosphatase</fullName>
    </submittedName>
</protein>
<dbReference type="PANTHER" id="PTHR10165:SF35">
    <property type="entry name" value="RE23632P"/>
    <property type="match status" value="1"/>
</dbReference>
<feature type="region of interest" description="Disordered" evidence="6">
    <location>
        <begin position="1"/>
        <end position="32"/>
    </location>
</feature>
<name>A0AAW2Z6Q6_9EUKA</name>
<proteinExistence type="inferred from homology"/>
<comment type="caution">
    <text evidence="9">The sequence shown here is derived from an EMBL/GenBank/DDBJ whole genome shotgun (WGS) entry which is preliminary data.</text>
</comment>
<dbReference type="GO" id="GO:0046839">
    <property type="term" value="P:phospholipid dephosphorylation"/>
    <property type="evidence" value="ECO:0007669"/>
    <property type="project" value="TreeGrafter"/>
</dbReference>
<dbReference type="SMART" id="SM00014">
    <property type="entry name" value="acidPPc"/>
    <property type="match status" value="1"/>
</dbReference>
<evidence type="ECO:0000256" key="5">
    <source>
        <dbReference type="ARBA" id="ARBA00023136"/>
    </source>
</evidence>
<keyword evidence="3 7" id="KW-0812">Transmembrane</keyword>